<feature type="region of interest" description="Disordered" evidence="1">
    <location>
        <begin position="17"/>
        <end position="37"/>
    </location>
</feature>
<evidence type="ECO:0000313" key="2">
    <source>
        <dbReference type="EMBL" id="QQP52786.1"/>
    </source>
</evidence>
<dbReference type="EMBL" id="CP045892">
    <property type="protein sequence ID" value="QQP52786.1"/>
    <property type="molecule type" value="Genomic_DNA"/>
</dbReference>
<evidence type="ECO:0000256" key="1">
    <source>
        <dbReference type="SAM" id="MobiDB-lite"/>
    </source>
</evidence>
<proteinExistence type="predicted"/>
<name>A0A7T8HMY1_CALRO</name>
<sequence>STHNGLRDLPIITMTYLGSKPTGSRSPALGPSDSAGHSYDIMGLHTHRL</sequence>
<evidence type="ECO:0000313" key="3">
    <source>
        <dbReference type="Proteomes" id="UP000595437"/>
    </source>
</evidence>
<organism evidence="2 3">
    <name type="scientific">Caligus rogercresseyi</name>
    <name type="common">Sea louse</name>
    <dbReference type="NCBI Taxonomy" id="217165"/>
    <lineage>
        <taxon>Eukaryota</taxon>
        <taxon>Metazoa</taxon>
        <taxon>Ecdysozoa</taxon>
        <taxon>Arthropoda</taxon>
        <taxon>Crustacea</taxon>
        <taxon>Multicrustacea</taxon>
        <taxon>Hexanauplia</taxon>
        <taxon>Copepoda</taxon>
        <taxon>Siphonostomatoida</taxon>
        <taxon>Caligidae</taxon>
        <taxon>Caligus</taxon>
    </lineage>
</organism>
<keyword evidence="3" id="KW-1185">Reference proteome</keyword>
<feature type="non-terminal residue" evidence="2">
    <location>
        <position position="1"/>
    </location>
</feature>
<gene>
    <name evidence="2" type="ORF">FKW44_005035</name>
</gene>
<dbReference type="Proteomes" id="UP000595437">
    <property type="component" value="Chromosome 3"/>
</dbReference>
<dbReference type="AlphaFoldDB" id="A0A7T8HMY1"/>
<protein>
    <submittedName>
        <fullName evidence="2">Uncharacterized protein</fullName>
    </submittedName>
</protein>
<reference evidence="3" key="1">
    <citation type="submission" date="2021-01" db="EMBL/GenBank/DDBJ databases">
        <title>Caligus Genome Assembly.</title>
        <authorList>
            <person name="Gallardo-Escarate C."/>
        </authorList>
    </citation>
    <scope>NUCLEOTIDE SEQUENCE [LARGE SCALE GENOMIC DNA]</scope>
</reference>
<accession>A0A7T8HMY1</accession>